<reference evidence="2 3" key="1">
    <citation type="submission" date="2024-10" db="EMBL/GenBank/DDBJ databases">
        <title>The Natural Products Discovery Center: Release of the First 8490 Sequenced Strains for Exploring Actinobacteria Biosynthetic Diversity.</title>
        <authorList>
            <person name="Kalkreuter E."/>
            <person name="Kautsar S.A."/>
            <person name="Yang D."/>
            <person name="Bader C.D."/>
            <person name="Teijaro C.N."/>
            <person name="Fluegel L."/>
            <person name="Davis C.M."/>
            <person name="Simpson J.R."/>
            <person name="Lauterbach L."/>
            <person name="Steele A.D."/>
            <person name="Gui C."/>
            <person name="Meng S."/>
            <person name="Li G."/>
            <person name="Viehrig K."/>
            <person name="Ye F."/>
            <person name="Su P."/>
            <person name="Kiefer A.F."/>
            <person name="Nichols A."/>
            <person name="Cepeda A.J."/>
            <person name="Yan W."/>
            <person name="Fan B."/>
            <person name="Jiang Y."/>
            <person name="Adhikari A."/>
            <person name="Zheng C.-J."/>
            <person name="Schuster L."/>
            <person name="Cowan T.M."/>
            <person name="Smanski M.J."/>
            <person name="Chevrette M.G."/>
            <person name="De Carvalho L.P.S."/>
            <person name="Shen B."/>
        </authorList>
    </citation>
    <scope>NUCLEOTIDE SEQUENCE [LARGE SCALE GENOMIC DNA]</scope>
    <source>
        <strain evidence="2 3">NPDC012540</strain>
    </source>
</reference>
<proteinExistence type="predicted"/>
<feature type="compositionally biased region" description="Basic and acidic residues" evidence="1">
    <location>
        <begin position="47"/>
        <end position="75"/>
    </location>
</feature>
<name>A0ABW6XEK4_9ACTN</name>
<comment type="caution">
    <text evidence="2">The sequence shown here is derived from an EMBL/GenBank/DDBJ whole genome shotgun (WGS) entry which is preliminary data.</text>
</comment>
<dbReference type="Proteomes" id="UP001602322">
    <property type="component" value="Unassembled WGS sequence"/>
</dbReference>
<sequence length="166" mass="17064">MAIIGGLFGFLFLLVVIIGVVAGGDSDPSSTASDTVAASPSNAPDAKPAKEAGTEPDAPAKEATEEPVPKQKELTQADEFKAFIAEHGTPAEKAAAEHILKVQGADSDNGILDAADVYTDYAGGLMGPHQGDGKLLASAFADWKDSDNGLVTVYDKDGELLSNGNY</sequence>
<keyword evidence="3" id="KW-1185">Reference proteome</keyword>
<feature type="region of interest" description="Disordered" evidence="1">
    <location>
        <begin position="27"/>
        <end position="75"/>
    </location>
</feature>
<protein>
    <submittedName>
        <fullName evidence="2">Uncharacterized protein</fullName>
    </submittedName>
</protein>
<feature type="compositionally biased region" description="Polar residues" evidence="1">
    <location>
        <begin position="27"/>
        <end position="42"/>
    </location>
</feature>
<organism evidence="2 3">
    <name type="scientific">Streptomyces argenteolus</name>
    <dbReference type="NCBI Taxonomy" id="67274"/>
    <lineage>
        <taxon>Bacteria</taxon>
        <taxon>Bacillati</taxon>
        <taxon>Actinomycetota</taxon>
        <taxon>Actinomycetes</taxon>
        <taxon>Kitasatosporales</taxon>
        <taxon>Streptomycetaceae</taxon>
        <taxon>Streptomyces</taxon>
    </lineage>
</organism>
<gene>
    <name evidence="2" type="ORF">ACFY8O_30265</name>
</gene>
<evidence type="ECO:0000313" key="3">
    <source>
        <dbReference type="Proteomes" id="UP001602322"/>
    </source>
</evidence>
<dbReference type="RefSeq" id="WP_387907983.1">
    <property type="nucleotide sequence ID" value="NZ_JBIBEG010000011.1"/>
</dbReference>
<evidence type="ECO:0000256" key="1">
    <source>
        <dbReference type="SAM" id="MobiDB-lite"/>
    </source>
</evidence>
<dbReference type="EMBL" id="JBIBEG010000011">
    <property type="protein sequence ID" value="MFF5900185.1"/>
    <property type="molecule type" value="Genomic_DNA"/>
</dbReference>
<accession>A0ABW6XEK4</accession>
<evidence type="ECO:0000313" key="2">
    <source>
        <dbReference type="EMBL" id="MFF5900185.1"/>
    </source>
</evidence>